<dbReference type="RefSeq" id="WP_344002508.1">
    <property type="nucleotide sequence ID" value="NZ_BAAAMY010000001.1"/>
</dbReference>
<dbReference type="InterPro" id="IPR050697">
    <property type="entry name" value="Adenylyl/Guanylyl_Cyclase_3/4"/>
</dbReference>
<accession>A0ABP5A7D2</accession>
<dbReference type="EMBL" id="BAAAMY010000001">
    <property type="protein sequence ID" value="GAA1905075.1"/>
    <property type="molecule type" value="Genomic_DNA"/>
</dbReference>
<dbReference type="Pfam" id="PF00211">
    <property type="entry name" value="Guanylate_cyc"/>
    <property type="match status" value="1"/>
</dbReference>
<keyword evidence="5" id="KW-1185">Reference proteome</keyword>
<dbReference type="PANTHER" id="PTHR43081">
    <property type="entry name" value="ADENYLATE CYCLASE, TERMINAL-DIFFERENTIATION SPECIFIC-RELATED"/>
    <property type="match status" value="1"/>
</dbReference>
<dbReference type="InterPro" id="IPR029787">
    <property type="entry name" value="Nucleotide_cyclase"/>
</dbReference>
<gene>
    <name evidence="4" type="ORF">GCM10009737_02290</name>
</gene>
<name>A0ABP5A7D2_9ACTN</name>
<evidence type="ECO:0000313" key="4">
    <source>
        <dbReference type="EMBL" id="GAA1905075.1"/>
    </source>
</evidence>
<evidence type="ECO:0000256" key="2">
    <source>
        <dbReference type="SAM" id="MobiDB-lite"/>
    </source>
</evidence>
<dbReference type="SUPFAM" id="SSF55073">
    <property type="entry name" value="Nucleotide cyclase"/>
    <property type="match status" value="1"/>
</dbReference>
<comment type="caution">
    <text evidence="4">The sequence shown here is derived from an EMBL/GenBank/DDBJ whole genome shotgun (WGS) entry which is preliminary data.</text>
</comment>
<dbReference type="PROSITE" id="PS50125">
    <property type="entry name" value="GUANYLATE_CYCLASE_2"/>
    <property type="match status" value="1"/>
</dbReference>
<sequence length="357" mass="38070">MPDGLGDVERLLLGSEPGLTRREVADRADVPVEVAEELWRRLGFPATADDDVAFVEADVEALRLARELTEMGVLDPDSQAALVRTWGRSFARLAEWQTALLARVATAGSDGGVPASSDADPMARLTALTDEVLPRVETLQSYVWRRHLASATARRLAQGSRDGGTATRLAVGFVDIVGYTATSRNLDESALVAWVEGFEDTATTVVVDHGGRVIKNIGDEVLYVADDPAAAAEIALALVERGAGDDDFPGVRAGVSYGEVVARLGDVFGETVNLAARLTSAARPGTVLVESGVHDLLCGDHDEGGDRDGADVEADGAGHAGGRDDPPYDLRRVRRASVKNYPGLRVWALRRPATRRR</sequence>
<feature type="domain" description="Guanylate cyclase" evidence="3">
    <location>
        <begin position="170"/>
        <end position="279"/>
    </location>
</feature>
<protein>
    <submittedName>
        <fullName evidence="4">Adenylate/guanylate cyclase domain-containing protein</fullName>
    </submittedName>
</protein>
<reference evidence="5" key="1">
    <citation type="journal article" date="2019" name="Int. J. Syst. Evol. Microbiol.">
        <title>The Global Catalogue of Microorganisms (GCM) 10K type strain sequencing project: providing services to taxonomists for standard genome sequencing and annotation.</title>
        <authorList>
            <consortium name="The Broad Institute Genomics Platform"/>
            <consortium name="The Broad Institute Genome Sequencing Center for Infectious Disease"/>
            <person name="Wu L."/>
            <person name="Ma J."/>
        </authorList>
    </citation>
    <scope>NUCLEOTIDE SEQUENCE [LARGE SCALE GENOMIC DNA]</scope>
    <source>
        <strain evidence="5">JCM 14046</strain>
    </source>
</reference>
<dbReference type="Pfam" id="PF16701">
    <property type="entry name" value="Ad_Cy_reg"/>
    <property type="match status" value="1"/>
</dbReference>
<dbReference type="Gene3D" id="3.30.70.1230">
    <property type="entry name" value="Nucleotide cyclase"/>
    <property type="match status" value="1"/>
</dbReference>
<dbReference type="CDD" id="cd07302">
    <property type="entry name" value="CHD"/>
    <property type="match status" value="1"/>
</dbReference>
<comment type="similarity">
    <text evidence="1">Belongs to the adenylyl cyclase class-3 family.</text>
</comment>
<proteinExistence type="inferred from homology"/>
<dbReference type="PANTHER" id="PTHR43081:SF19">
    <property type="entry name" value="PH-SENSITIVE ADENYLATE CYCLASE RV1264"/>
    <property type="match status" value="1"/>
</dbReference>
<feature type="compositionally biased region" description="Basic and acidic residues" evidence="2">
    <location>
        <begin position="299"/>
        <end position="310"/>
    </location>
</feature>
<evidence type="ECO:0000256" key="1">
    <source>
        <dbReference type="ARBA" id="ARBA00005381"/>
    </source>
</evidence>
<dbReference type="InterPro" id="IPR001054">
    <property type="entry name" value="A/G_cyclase"/>
</dbReference>
<organism evidence="4 5">
    <name type="scientific">Nocardioides lentus</name>
    <dbReference type="NCBI Taxonomy" id="338077"/>
    <lineage>
        <taxon>Bacteria</taxon>
        <taxon>Bacillati</taxon>
        <taxon>Actinomycetota</taxon>
        <taxon>Actinomycetes</taxon>
        <taxon>Propionibacteriales</taxon>
        <taxon>Nocardioidaceae</taxon>
        <taxon>Nocardioides</taxon>
    </lineage>
</organism>
<evidence type="ECO:0000259" key="3">
    <source>
        <dbReference type="PROSITE" id="PS50125"/>
    </source>
</evidence>
<dbReference type="Proteomes" id="UP001501612">
    <property type="component" value="Unassembled WGS sequence"/>
</dbReference>
<feature type="region of interest" description="Disordered" evidence="2">
    <location>
        <begin position="299"/>
        <end position="330"/>
    </location>
</feature>
<dbReference type="InterPro" id="IPR032026">
    <property type="entry name" value="Ad_Cy_reg"/>
</dbReference>
<feature type="compositionally biased region" description="Basic and acidic residues" evidence="2">
    <location>
        <begin position="321"/>
        <end position="330"/>
    </location>
</feature>
<evidence type="ECO:0000313" key="5">
    <source>
        <dbReference type="Proteomes" id="UP001501612"/>
    </source>
</evidence>